<dbReference type="InterPro" id="IPR000626">
    <property type="entry name" value="Ubiquitin-like_dom"/>
</dbReference>
<dbReference type="PANTHER" id="PTHR10666">
    <property type="entry name" value="UBIQUITIN"/>
    <property type="match status" value="1"/>
</dbReference>
<feature type="domain" description="Ubiquitin-like" evidence="4">
    <location>
        <begin position="529"/>
        <end position="604"/>
    </location>
</feature>
<dbReference type="Proteomes" id="UP000239899">
    <property type="component" value="Unassembled WGS sequence"/>
</dbReference>
<sequence>MVAVTLDGKACSLELPPDCLSVAQATSYAKTKLGALKTYLDAVRAQFSGAGTKTRLFLSLAGWQPDGTVAEGASVLLPGKYIFNGSQPTADELPASLLHCGVLQLRACTPQGSQVTVNLPDGRSTKMPVWESTRGADVISHVAALLRHVTAAWHVWHPTGGLLGYKERIIPGRQFNARLDPRPGPDDQEIYVNTLMGKKIAVRISLSSLAEELKLAITGKEGIPVDKQRIKYKSRQLEDTRTLASHGIKDGDVLYLESRQGGSMFVNSSGRCGDVGEQGLAADSEQVAAIIAAGGVPVEVVLPDCSSVLLPCKKDDSQQAILAALREHLHASAVDAVLAADAASYAKQQLGAAWADACTPPSHGYTHGLIFLDDRPLRSLASVERNMSGDPTSKKRLFLSAKSWQLGGMVADDAHLLAFGEKAAAEAPTADELPASLLLGGLLQLRTFSAQHAQVTVNLPDGRSINTAVFDSMRGADLIAHVATLLRWDPARVRLRRERGGELLREADPVIPGTRLDANVFAGPGPGMLEIFVSTLTGKTMTFHLIPDSTIGELMQAIDDLEGIPVDEQRVIFEKQWLKYDCTLAAYQIGDGTTLQLLQRFRGGMFALSSGRCGDFRELGLGSSEHKVAAIAAAGRIPLEVVLPNGSSVLLSCSEQDGRQEVLAALREHLLLGADVDGLQDTAAMRGMLRQARRRASRPPSAPATRSAAPADARMVAVTVDGKPHSLELPPDCLSVADAASYAKRQLAASWAAASSASTAPDIVHFEKQLWELCGVYDTGHGGPTKKRLFLSAKGWQPGGGVAEDASLLGFRQTSSGSVVSALDELPAFLLRGSQLKLQAFSAKRAQVTIDLPNGRTVVLPVSEATCCAHVAAYIAPMLCCDPAAVHLWRDGHILLRNGDQAVPGHHYRAKVAASAGPNTEEIFVKSLTGKTITLHLSLVQTVEELKQAIFEVEGTPVDQLRLIFGGIQLEDSRTLADYNIQAHSTLHLVLRLRGGMFAFSSGRSGDFEELGLAADEDQVASIAAAGHTPLEVVLPDGSSVLLGCKETDGPQQVLAALREHLAAANAEAAVLSANVDELQDMAAMCEMLRHAQAALRRRQP</sequence>
<evidence type="ECO:0000256" key="1">
    <source>
        <dbReference type="ARBA" id="ARBA00022499"/>
    </source>
</evidence>
<keyword evidence="1" id="KW-1017">Isopeptide bond</keyword>
<evidence type="ECO:0000313" key="5">
    <source>
        <dbReference type="EMBL" id="PRW58961.1"/>
    </source>
</evidence>
<organism evidence="5 6">
    <name type="scientific">Chlorella sorokiniana</name>
    <name type="common">Freshwater green alga</name>
    <dbReference type="NCBI Taxonomy" id="3076"/>
    <lineage>
        <taxon>Eukaryota</taxon>
        <taxon>Viridiplantae</taxon>
        <taxon>Chlorophyta</taxon>
        <taxon>core chlorophytes</taxon>
        <taxon>Trebouxiophyceae</taxon>
        <taxon>Chlorellales</taxon>
        <taxon>Chlorellaceae</taxon>
        <taxon>Chlorella clade</taxon>
        <taxon>Chlorella</taxon>
    </lineage>
</organism>
<reference evidence="5 6" key="1">
    <citation type="journal article" date="2018" name="Plant J.">
        <title>Genome sequences of Chlorella sorokiniana UTEX 1602 and Micractinium conductrix SAG 241.80: implications to maltose excretion by a green alga.</title>
        <authorList>
            <person name="Arriola M.B."/>
            <person name="Velmurugan N."/>
            <person name="Zhang Y."/>
            <person name="Plunkett M.H."/>
            <person name="Hondzo H."/>
            <person name="Barney B.M."/>
        </authorList>
    </citation>
    <scope>NUCLEOTIDE SEQUENCE [LARGE SCALE GENOMIC DNA]</scope>
    <source>
        <strain evidence="6">UTEX 1602</strain>
    </source>
</reference>
<feature type="domain" description="Ubiquitin-like" evidence="4">
    <location>
        <begin position="921"/>
        <end position="996"/>
    </location>
</feature>
<dbReference type="InterPro" id="IPR019956">
    <property type="entry name" value="Ubiquitin_dom"/>
</dbReference>
<dbReference type="InterPro" id="IPR029071">
    <property type="entry name" value="Ubiquitin-like_domsf"/>
</dbReference>
<dbReference type="SUPFAM" id="SSF54236">
    <property type="entry name" value="Ubiquitin-like"/>
    <property type="match status" value="3"/>
</dbReference>
<dbReference type="AlphaFoldDB" id="A0A2P6TY28"/>
<dbReference type="STRING" id="3076.A0A2P6TY28"/>
<dbReference type="PRINTS" id="PR00348">
    <property type="entry name" value="UBIQUITIN"/>
</dbReference>
<dbReference type="FunFam" id="3.10.20.90:FF:000222">
    <property type="entry name" value="Polyubiquitin 5"/>
    <property type="match status" value="1"/>
</dbReference>
<dbReference type="CDD" id="cd17039">
    <property type="entry name" value="Ubl_ubiquitin_like"/>
    <property type="match status" value="1"/>
</dbReference>
<dbReference type="GO" id="GO:0003729">
    <property type="term" value="F:mRNA binding"/>
    <property type="evidence" value="ECO:0007669"/>
    <property type="project" value="UniProtKB-ARBA"/>
</dbReference>
<comment type="caution">
    <text evidence="5">The sequence shown here is derived from an EMBL/GenBank/DDBJ whole genome shotgun (WGS) entry which is preliminary data.</text>
</comment>
<dbReference type="EMBL" id="LHPG02000004">
    <property type="protein sequence ID" value="PRW58961.1"/>
    <property type="molecule type" value="Genomic_DNA"/>
</dbReference>
<dbReference type="Pfam" id="PF00240">
    <property type="entry name" value="ubiquitin"/>
    <property type="match status" value="3"/>
</dbReference>
<protein>
    <submittedName>
        <fullName evidence="5">Polyubiquitin-C isoform X1</fullName>
    </submittedName>
</protein>
<evidence type="ECO:0000256" key="2">
    <source>
        <dbReference type="SAM" id="Coils"/>
    </source>
</evidence>
<feature type="domain" description="Ubiquitin-like" evidence="4">
    <location>
        <begin position="188"/>
        <end position="263"/>
    </location>
</feature>
<dbReference type="Gene3D" id="3.10.20.90">
    <property type="entry name" value="Phosphatidylinositol 3-kinase Catalytic Subunit, Chain A, domain 1"/>
    <property type="match status" value="3"/>
</dbReference>
<feature type="region of interest" description="Disordered" evidence="3">
    <location>
        <begin position="690"/>
        <end position="712"/>
    </location>
</feature>
<feature type="coiled-coil region" evidence="2">
    <location>
        <begin position="1055"/>
        <end position="1082"/>
    </location>
</feature>
<evidence type="ECO:0000256" key="3">
    <source>
        <dbReference type="SAM" id="MobiDB-lite"/>
    </source>
</evidence>
<gene>
    <name evidence="5" type="ORF">C2E21_2555</name>
</gene>
<evidence type="ECO:0000313" key="6">
    <source>
        <dbReference type="Proteomes" id="UP000239899"/>
    </source>
</evidence>
<accession>A0A2P6TY28</accession>
<keyword evidence="2" id="KW-0175">Coiled coil</keyword>
<evidence type="ECO:0000259" key="4">
    <source>
        <dbReference type="PROSITE" id="PS50053"/>
    </source>
</evidence>
<keyword evidence="6" id="KW-1185">Reference proteome</keyword>
<dbReference type="OrthoDB" id="1894077at2759"/>
<dbReference type="SMART" id="SM00213">
    <property type="entry name" value="UBQ"/>
    <property type="match status" value="3"/>
</dbReference>
<dbReference type="PROSITE" id="PS50053">
    <property type="entry name" value="UBIQUITIN_2"/>
    <property type="match status" value="3"/>
</dbReference>
<feature type="compositionally biased region" description="Low complexity" evidence="3">
    <location>
        <begin position="703"/>
        <end position="712"/>
    </location>
</feature>
<proteinExistence type="predicted"/>
<name>A0A2P6TY28_CHLSO</name>
<dbReference type="InterPro" id="IPR050158">
    <property type="entry name" value="Ubiquitin_ubiquitin-like"/>
</dbReference>